<feature type="coiled-coil region" evidence="1">
    <location>
        <begin position="56"/>
        <end position="92"/>
    </location>
</feature>
<accession>A0A1Q2CA27</accession>
<gene>
    <name evidence="2" type="ORF">DO83_14170</name>
</gene>
<proteinExistence type="predicted"/>
<sequence length="147" mass="17223">MIESNKRVVKRSRTKGEDKICKIQIFKDTANNVISDATEFDKAILESNEVYINKLYEADNAEYEILKINMEKAESEEERTAIRKRISEMQKKRYAKDTENKHFYEKQQESHRNNSLKILGSLAVVSGLVYRFRKPFAEAGKKLISKR</sequence>
<evidence type="ECO:0000313" key="3">
    <source>
        <dbReference type="Proteomes" id="UP000188159"/>
    </source>
</evidence>
<name>A0A1Q2CA27_ANAHA</name>
<reference evidence="2 3" key="1">
    <citation type="journal article" date="2016" name="Sci. Rep.">
        <title>Accelerated dysbiosis of gut microbiota during aggravation of DSS-induced colitis by a butyrate-producing bacterium.</title>
        <authorList>
            <person name="Zhang Q."/>
            <person name="Wu Y."/>
            <person name="Wang J."/>
            <person name="Wu G."/>
            <person name="Long W."/>
            <person name="Xue Z."/>
            <person name="Wang L."/>
            <person name="Zhang X."/>
            <person name="Pang X."/>
            <person name="Zhao Y."/>
            <person name="Zhao L."/>
            <person name="Zhang C."/>
        </authorList>
    </citation>
    <scope>NUCLEOTIDE SEQUENCE [LARGE SCALE GENOMIC DNA]</scope>
    <source>
        <strain evidence="2 3">BPB5</strain>
    </source>
</reference>
<keyword evidence="1" id="KW-0175">Coiled coil</keyword>
<evidence type="ECO:0000313" key="2">
    <source>
        <dbReference type="EMBL" id="AQP40612.1"/>
    </source>
</evidence>
<protein>
    <submittedName>
        <fullName evidence="2">Uncharacterized protein</fullName>
    </submittedName>
</protein>
<dbReference type="AlphaFoldDB" id="A0A1Q2CA27"/>
<dbReference type="Proteomes" id="UP000188159">
    <property type="component" value="Chromosome"/>
</dbReference>
<dbReference type="RefSeq" id="WP_077327323.1">
    <property type="nucleotide sequence ID" value="NZ_CP012098.1"/>
</dbReference>
<organism evidence="2 3">
    <name type="scientific">Anaerostipes hadrus</name>
    <dbReference type="NCBI Taxonomy" id="649756"/>
    <lineage>
        <taxon>Bacteria</taxon>
        <taxon>Bacillati</taxon>
        <taxon>Bacillota</taxon>
        <taxon>Clostridia</taxon>
        <taxon>Lachnospirales</taxon>
        <taxon>Lachnospiraceae</taxon>
        <taxon>Anaerostipes</taxon>
    </lineage>
</organism>
<dbReference type="EMBL" id="CP012098">
    <property type="protein sequence ID" value="AQP40612.1"/>
    <property type="molecule type" value="Genomic_DNA"/>
</dbReference>
<evidence type="ECO:0000256" key="1">
    <source>
        <dbReference type="SAM" id="Coils"/>
    </source>
</evidence>